<evidence type="ECO:0000313" key="4">
    <source>
        <dbReference type="EMBL" id="USC48783.1"/>
    </source>
</evidence>
<keyword evidence="5" id="KW-1185">Reference proteome</keyword>
<keyword evidence="2" id="KW-0597">Phosphoprotein</keyword>
<reference evidence="4" key="1">
    <citation type="submission" date="2021-08" db="EMBL/GenBank/DDBJ databases">
        <title>DNA methylation of m4C regulates biosynthesis of daptomycin in Streptomyces roseosporus L30.</title>
        <authorList>
            <person name="Fang J.-L."/>
        </authorList>
    </citation>
    <scope>NUCLEOTIDE SEQUENCE</scope>
    <source>
        <strain evidence="4">L30</strain>
    </source>
</reference>
<dbReference type="Gene3D" id="1.10.1200.10">
    <property type="entry name" value="ACP-like"/>
    <property type="match status" value="1"/>
</dbReference>
<keyword evidence="1" id="KW-0596">Phosphopantetheine</keyword>
<name>A0ABY4UZC6_STRFL</name>
<protein>
    <submittedName>
        <fullName evidence="4">Phosphopantetheine-binding protein</fullName>
    </submittedName>
</protein>
<dbReference type="PROSITE" id="PS50075">
    <property type="entry name" value="CARRIER"/>
    <property type="match status" value="1"/>
</dbReference>
<sequence length="94" mass="10248">MSLQNAKAPERVAVLTRIWREVLGDPALDEDADLFEKNGSSLQVLQITGRIHDALGIDVKLRHVFSYASPRSLSDFLDAEFAQGDSGAVHGGEK</sequence>
<dbReference type="Proteomes" id="UP001056079">
    <property type="component" value="Chromosome"/>
</dbReference>
<dbReference type="InterPro" id="IPR009081">
    <property type="entry name" value="PP-bd_ACP"/>
</dbReference>
<feature type="domain" description="Carrier" evidence="3">
    <location>
        <begin position="6"/>
        <end position="81"/>
    </location>
</feature>
<dbReference type="InterPro" id="IPR036736">
    <property type="entry name" value="ACP-like_sf"/>
</dbReference>
<organism evidence="4 5">
    <name type="scientific">Streptomyces filamentosus</name>
    <name type="common">Streptomyces roseosporus</name>
    <dbReference type="NCBI Taxonomy" id="67294"/>
    <lineage>
        <taxon>Bacteria</taxon>
        <taxon>Bacillati</taxon>
        <taxon>Actinomycetota</taxon>
        <taxon>Actinomycetes</taxon>
        <taxon>Kitasatosporales</taxon>
        <taxon>Streptomycetaceae</taxon>
        <taxon>Streptomyces</taxon>
    </lineage>
</organism>
<evidence type="ECO:0000256" key="1">
    <source>
        <dbReference type="ARBA" id="ARBA00022450"/>
    </source>
</evidence>
<proteinExistence type="predicted"/>
<dbReference type="EMBL" id="CP098609">
    <property type="protein sequence ID" value="USC48783.1"/>
    <property type="molecule type" value="Genomic_DNA"/>
</dbReference>
<dbReference type="RefSeq" id="WP_010071224.1">
    <property type="nucleotide sequence ID" value="NZ_CP098609.1"/>
</dbReference>
<gene>
    <name evidence="4" type="ORF">K7395_19650</name>
</gene>
<dbReference type="InterPro" id="IPR020806">
    <property type="entry name" value="PKS_PP-bd"/>
</dbReference>
<dbReference type="Pfam" id="PF00550">
    <property type="entry name" value="PP-binding"/>
    <property type="match status" value="1"/>
</dbReference>
<accession>A0ABY4UZC6</accession>
<evidence type="ECO:0000256" key="2">
    <source>
        <dbReference type="ARBA" id="ARBA00022553"/>
    </source>
</evidence>
<dbReference type="SMART" id="SM00823">
    <property type="entry name" value="PKS_PP"/>
    <property type="match status" value="1"/>
</dbReference>
<dbReference type="SUPFAM" id="SSF47336">
    <property type="entry name" value="ACP-like"/>
    <property type="match status" value="1"/>
</dbReference>
<evidence type="ECO:0000259" key="3">
    <source>
        <dbReference type="PROSITE" id="PS50075"/>
    </source>
</evidence>
<evidence type="ECO:0000313" key="5">
    <source>
        <dbReference type="Proteomes" id="UP001056079"/>
    </source>
</evidence>